<name>A0A5Q2FBR8_9ACTN</name>
<evidence type="ECO:0000313" key="5">
    <source>
        <dbReference type="Proteomes" id="UP000386847"/>
    </source>
</evidence>
<dbReference type="PANTHER" id="PTHR43080">
    <property type="entry name" value="CBS DOMAIN-CONTAINING PROTEIN CBSX3, MITOCHONDRIAL"/>
    <property type="match status" value="1"/>
</dbReference>
<evidence type="ECO:0000313" key="4">
    <source>
        <dbReference type="EMBL" id="QGF24188.1"/>
    </source>
</evidence>
<dbReference type="EMBL" id="CP045725">
    <property type="protein sequence ID" value="QGF24188.1"/>
    <property type="molecule type" value="Genomic_DNA"/>
</dbReference>
<keyword evidence="5" id="KW-1185">Reference proteome</keyword>
<dbReference type="CDD" id="cd04623">
    <property type="entry name" value="CBS_pair_bac_euk"/>
    <property type="match status" value="1"/>
</dbReference>
<organism evidence="4 5">
    <name type="scientific">Raineyella fluvialis</name>
    <dbReference type="NCBI Taxonomy" id="2662261"/>
    <lineage>
        <taxon>Bacteria</taxon>
        <taxon>Bacillati</taxon>
        <taxon>Actinomycetota</taxon>
        <taxon>Actinomycetes</taxon>
        <taxon>Propionibacteriales</taxon>
        <taxon>Propionibacteriaceae</taxon>
        <taxon>Raineyella</taxon>
    </lineage>
</organism>
<reference evidence="4 5" key="1">
    <citation type="submission" date="2019-10" db="EMBL/GenBank/DDBJ databases">
        <title>Genomic analysis of Raineyella sp. CBA3103.</title>
        <authorList>
            <person name="Roh S.W."/>
        </authorList>
    </citation>
    <scope>NUCLEOTIDE SEQUENCE [LARGE SCALE GENOMIC DNA]</scope>
    <source>
        <strain evidence="4 5">CBA3103</strain>
    </source>
</reference>
<protein>
    <submittedName>
        <fullName evidence="4">CBS domain-containing protein</fullName>
    </submittedName>
</protein>
<sequence>MRISDILQRKGSAVVTLPLDSTIADAVALMRDRGIGCVVVTGPDSPALGIIAERDIVRSVGQQPLDTPVSSIMQQDPLTCDLHTDVEQLAGRMTDQRVRHVPVVEGGRLRGLVSIGDVVKAHLDDLRSERDHLVAYVQS</sequence>
<dbReference type="PANTHER" id="PTHR43080:SF2">
    <property type="entry name" value="CBS DOMAIN-CONTAINING PROTEIN"/>
    <property type="match status" value="1"/>
</dbReference>
<dbReference type="InterPro" id="IPR044725">
    <property type="entry name" value="CBSX3_CBS_dom"/>
</dbReference>
<evidence type="ECO:0000259" key="3">
    <source>
        <dbReference type="PROSITE" id="PS51371"/>
    </source>
</evidence>
<gene>
    <name evidence="4" type="ORF">Rai3103_11470</name>
</gene>
<dbReference type="AlphaFoldDB" id="A0A5Q2FBR8"/>
<dbReference type="InterPro" id="IPR046342">
    <property type="entry name" value="CBS_dom_sf"/>
</dbReference>
<dbReference type="InterPro" id="IPR051257">
    <property type="entry name" value="Diverse_CBS-Domain"/>
</dbReference>
<dbReference type="RefSeq" id="WP_153572717.1">
    <property type="nucleotide sequence ID" value="NZ_CP045725.1"/>
</dbReference>
<dbReference type="KEGG" id="rain:Rai3103_11470"/>
<dbReference type="InterPro" id="IPR000644">
    <property type="entry name" value="CBS_dom"/>
</dbReference>
<feature type="domain" description="CBS" evidence="3">
    <location>
        <begin position="73"/>
        <end position="129"/>
    </location>
</feature>
<dbReference type="Pfam" id="PF00571">
    <property type="entry name" value="CBS"/>
    <property type="match status" value="2"/>
</dbReference>
<dbReference type="Proteomes" id="UP000386847">
    <property type="component" value="Chromosome"/>
</dbReference>
<accession>A0A5Q2FBR8</accession>
<proteinExistence type="predicted"/>
<dbReference type="PROSITE" id="PS51371">
    <property type="entry name" value="CBS"/>
    <property type="match status" value="2"/>
</dbReference>
<evidence type="ECO:0000256" key="2">
    <source>
        <dbReference type="PROSITE-ProRule" id="PRU00703"/>
    </source>
</evidence>
<dbReference type="Gene3D" id="3.10.580.10">
    <property type="entry name" value="CBS-domain"/>
    <property type="match status" value="1"/>
</dbReference>
<dbReference type="SMART" id="SM00116">
    <property type="entry name" value="CBS"/>
    <property type="match status" value="2"/>
</dbReference>
<dbReference type="SUPFAM" id="SSF54631">
    <property type="entry name" value="CBS-domain pair"/>
    <property type="match status" value="1"/>
</dbReference>
<evidence type="ECO:0000256" key="1">
    <source>
        <dbReference type="ARBA" id="ARBA00023122"/>
    </source>
</evidence>
<keyword evidence="1 2" id="KW-0129">CBS domain</keyword>
<feature type="domain" description="CBS" evidence="3">
    <location>
        <begin position="7"/>
        <end position="67"/>
    </location>
</feature>